<keyword evidence="2 10" id="KW-0963">Cytoplasm</keyword>
<accession>A0ABP9LYS5</accession>
<gene>
    <name evidence="10 12" type="primary">nagZ</name>
    <name evidence="12" type="ORF">GCM10023337_05160</name>
</gene>
<dbReference type="EMBL" id="BAABKD010000002">
    <property type="protein sequence ID" value="GAA5085922.1"/>
    <property type="molecule type" value="Genomic_DNA"/>
</dbReference>
<dbReference type="Pfam" id="PF00933">
    <property type="entry name" value="Glyco_hydro_3"/>
    <property type="match status" value="1"/>
</dbReference>
<feature type="binding site" evidence="10">
    <location>
        <position position="144"/>
    </location>
    <ligand>
        <name>substrate</name>
    </ligand>
</feature>
<dbReference type="InterPro" id="IPR001764">
    <property type="entry name" value="Glyco_hydro_3_N"/>
</dbReference>
<feature type="binding site" evidence="10">
    <location>
        <position position="69"/>
    </location>
    <ligand>
        <name>substrate</name>
    </ligand>
</feature>
<reference evidence="13" key="1">
    <citation type="journal article" date="2019" name="Int. J. Syst. Evol. Microbiol.">
        <title>The Global Catalogue of Microorganisms (GCM) 10K type strain sequencing project: providing services to taxonomists for standard genome sequencing and annotation.</title>
        <authorList>
            <consortium name="The Broad Institute Genomics Platform"/>
            <consortium name="The Broad Institute Genome Sequencing Center for Infectious Disease"/>
            <person name="Wu L."/>
            <person name="Ma J."/>
        </authorList>
    </citation>
    <scope>NUCLEOTIDE SEQUENCE [LARGE SCALE GENOMIC DNA]</scope>
    <source>
        <strain evidence="13">JCM 18423</strain>
    </source>
</reference>
<keyword evidence="7 10" id="KW-0326">Glycosidase</keyword>
<feature type="active site" description="Proton donor/acceptor" evidence="10">
    <location>
        <position position="187"/>
    </location>
</feature>
<feature type="domain" description="Glycoside hydrolase family 3 N-terminal" evidence="11">
    <location>
        <begin position="19"/>
        <end position="308"/>
    </location>
</feature>
<evidence type="ECO:0000256" key="3">
    <source>
        <dbReference type="ARBA" id="ARBA00022618"/>
    </source>
</evidence>
<comment type="pathway">
    <text evidence="10">Cell wall biogenesis; peptidoglycan recycling.</text>
</comment>
<keyword evidence="9 10" id="KW-0961">Cell wall biogenesis/degradation</keyword>
<dbReference type="NCBIfam" id="NF003740">
    <property type="entry name" value="PRK05337.1"/>
    <property type="match status" value="1"/>
</dbReference>
<dbReference type="HAMAP" id="MF_00364">
    <property type="entry name" value="NagZ"/>
    <property type="match status" value="1"/>
</dbReference>
<evidence type="ECO:0000313" key="12">
    <source>
        <dbReference type="EMBL" id="GAA5085922.1"/>
    </source>
</evidence>
<evidence type="ECO:0000256" key="8">
    <source>
        <dbReference type="ARBA" id="ARBA00023306"/>
    </source>
</evidence>
<dbReference type="PANTHER" id="PTHR30480">
    <property type="entry name" value="BETA-HEXOSAMINIDASE-RELATED"/>
    <property type="match status" value="1"/>
</dbReference>
<evidence type="ECO:0000256" key="6">
    <source>
        <dbReference type="ARBA" id="ARBA00022984"/>
    </source>
</evidence>
<comment type="caution">
    <text evidence="12">The sequence shown here is derived from an EMBL/GenBank/DDBJ whole genome shotgun (WGS) entry which is preliminary data.</text>
</comment>
<evidence type="ECO:0000256" key="9">
    <source>
        <dbReference type="ARBA" id="ARBA00023316"/>
    </source>
</evidence>
<evidence type="ECO:0000256" key="5">
    <source>
        <dbReference type="ARBA" id="ARBA00022960"/>
    </source>
</evidence>
<comment type="subcellular location">
    <subcellularLocation>
        <location evidence="10">Cytoplasm</location>
    </subcellularLocation>
</comment>
<keyword evidence="4 10" id="KW-0378">Hydrolase</keyword>
<sequence>MTSFHALPGPVMVDIEGFTLTEQEKKRLQHPLVGGVILFARNFQSRTQLQALCAQIQAQRTPPLLIAVDHEGGRVQRFKSDGFTHLPAMRELGKIWDGDPALAVKLANAIGYILAAELRACGVNFSFTPVLDLDYECSAVIGDRAFHHKPQVVARLAEALAHGLQQAGMAACGKHFPGHGAVEADSHHEIPIDHRDLATILDQDAAPYGWLGGTVLQAVMPAHVIYPQVDELPAGFSAYWIQRVLRQALGYNGMVFSDDLTMEGATVAGDILGRAQAALQAGCDMVLVCNRPDLADDLLARLQWTMPEASQARLQHLYPLEPALDWDSLQNDEHYQQAQQLRSQYFSASVTASTGGVSAS</sequence>
<evidence type="ECO:0000256" key="4">
    <source>
        <dbReference type="ARBA" id="ARBA00022801"/>
    </source>
</evidence>
<dbReference type="InterPro" id="IPR036962">
    <property type="entry name" value="Glyco_hydro_3_N_sf"/>
</dbReference>
<feature type="site" description="Important for catalytic activity" evidence="10">
    <location>
        <position position="185"/>
    </location>
</feature>
<dbReference type="InterPro" id="IPR022956">
    <property type="entry name" value="Beta_hexosaminidase_bac"/>
</dbReference>
<evidence type="ECO:0000259" key="11">
    <source>
        <dbReference type="Pfam" id="PF00933"/>
    </source>
</evidence>
<feature type="active site" description="Nucleophile" evidence="10">
    <location>
        <position position="258"/>
    </location>
</feature>
<evidence type="ECO:0000256" key="7">
    <source>
        <dbReference type="ARBA" id="ARBA00023295"/>
    </source>
</evidence>
<keyword evidence="3 10" id="KW-0132">Cell division</keyword>
<evidence type="ECO:0000256" key="10">
    <source>
        <dbReference type="HAMAP-Rule" id="MF_00364"/>
    </source>
</evidence>
<dbReference type="EC" id="3.2.1.52" evidence="10"/>
<organism evidence="12 13">
    <name type="scientific">Paenalcaligenes hermetiae</name>
    <dbReference type="NCBI Taxonomy" id="1157987"/>
    <lineage>
        <taxon>Bacteria</taxon>
        <taxon>Pseudomonadati</taxon>
        <taxon>Pseudomonadota</taxon>
        <taxon>Betaproteobacteria</taxon>
        <taxon>Burkholderiales</taxon>
        <taxon>Alcaligenaceae</taxon>
        <taxon>Paenalcaligenes</taxon>
    </lineage>
</organism>
<dbReference type="SUPFAM" id="SSF51445">
    <property type="entry name" value="(Trans)glycosidases"/>
    <property type="match status" value="1"/>
</dbReference>
<evidence type="ECO:0000256" key="2">
    <source>
        <dbReference type="ARBA" id="ARBA00022490"/>
    </source>
</evidence>
<feature type="binding site" evidence="10">
    <location>
        <begin position="174"/>
        <end position="175"/>
    </location>
    <ligand>
        <name>substrate</name>
    </ligand>
</feature>
<keyword evidence="6 10" id="KW-0573">Peptidoglycan synthesis</keyword>
<comment type="catalytic activity">
    <reaction evidence="1 10">
        <text>Hydrolysis of terminal non-reducing N-acetyl-D-hexosamine residues in N-acetyl-beta-D-hexosaminides.</text>
        <dbReference type="EC" id="3.2.1.52"/>
    </reaction>
</comment>
<comment type="function">
    <text evidence="10">Plays a role in peptidoglycan recycling by cleaving the terminal beta-1,4-linked N-acetylglucosamine (GlcNAc) from peptide-linked peptidoglycan fragments, giving rise to free GlcNAc, anhydro-N-acetylmuramic acid and anhydro-N-acetylmuramic acid-linked peptides.</text>
</comment>
<keyword evidence="5 10" id="KW-0133">Cell shape</keyword>
<protein>
    <recommendedName>
        <fullName evidence="10">Beta-hexosaminidase</fullName>
        <ecNumber evidence="10">3.2.1.52</ecNumber>
    </recommendedName>
    <alternativeName>
        <fullName evidence="10">Beta-N-acetylhexosaminidase</fullName>
    </alternativeName>
    <alternativeName>
        <fullName evidence="10">N-acetyl-beta-glucosaminidase</fullName>
    </alternativeName>
</protein>
<dbReference type="PANTHER" id="PTHR30480:SF13">
    <property type="entry name" value="BETA-HEXOSAMINIDASE"/>
    <property type="match status" value="1"/>
</dbReference>
<feature type="binding site" evidence="10">
    <location>
        <position position="77"/>
    </location>
    <ligand>
        <name>substrate</name>
    </ligand>
</feature>
<proteinExistence type="inferred from homology"/>
<evidence type="ECO:0000313" key="13">
    <source>
        <dbReference type="Proteomes" id="UP001500227"/>
    </source>
</evidence>
<keyword evidence="8 10" id="KW-0131">Cell cycle</keyword>
<keyword evidence="13" id="KW-1185">Reference proteome</keyword>
<dbReference type="Proteomes" id="UP001500227">
    <property type="component" value="Unassembled WGS sequence"/>
</dbReference>
<dbReference type="InterPro" id="IPR017853">
    <property type="entry name" value="GH"/>
</dbReference>
<dbReference type="Gene3D" id="3.20.20.300">
    <property type="entry name" value="Glycoside hydrolase, family 3, N-terminal domain"/>
    <property type="match status" value="1"/>
</dbReference>
<evidence type="ECO:0000256" key="1">
    <source>
        <dbReference type="ARBA" id="ARBA00001231"/>
    </source>
</evidence>
<name>A0ABP9LYS5_9BURK</name>
<comment type="similarity">
    <text evidence="10">Belongs to the glycosyl hydrolase 3 family. NagZ subfamily.</text>
</comment>
<dbReference type="InterPro" id="IPR050226">
    <property type="entry name" value="NagZ_Beta-hexosaminidase"/>
</dbReference>